<comment type="caution">
    <text evidence="1">The sequence shown here is derived from an EMBL/GenBank/DDBJ whole genome shotgun (WGS) entry which is preliminary data.</text>
</comment>
<evidence type="ECO:0000313" key="1">
    <source>
        <dbReference type="EMBL" id="CAI3991144.1"/>
    </source>
</evidence>
<reference evidence="2 3" key="2">
    <citation type="submission" date="2024-05" db="EMBL/GenBank/DDBJ databases">
        <authorList>
            <person name="Chen Y."/>
            <person name="Shah S."/>
            <person name="Dougan E. K."/>
            <person name="Thang M."/>
            <person name="Chan C."/>
        </authorList>
    </citation>
    <scope>NUCLEOTIDE SEQUENCE [LARGE SCALE GENOMIC DNA]</scope>
</reference>
<dbReference type="AlphaFoldDB" id="A0A9P1FVI9"/>
<accession>A0A9P1FVI9</accession>
<dbReference type="EMBL" id="CAMXCT030001557">
    <property type="protein sequence ID" value="CAL4778456.1"/>
    <property type="molecule type" value="Genomic_DNA"/>
</dbReference>
<organism evidence="1">
    <name type="scientific">Cladocopium goreaui</name>
    <dbReference type="NCBI Taxonomy" id="2562237"/>
    <lineage>
        <taxon>Eukaryota</taxon>
        <taxon>Sar</taxon>
        <taxon>Alveolata</taxon>
        <taxon>Dinophyceae</taxon>
        <taxon>Suessiales</taxon>
        <taxon>Symbiodiniaceae</taxon>
        <taxon>Cladocopium</taxon>
    </lineage>
</organism>
<protein>
    <submittedName>
        <fullName evidence="1">Uncharacterized protein</fullName>
    </submittedName>
</protein>
<keyword evidence="3" id="KW-1185">Reference proteome</keyword>
<gene>
    <name evidence="1" type="ORF">C1SCF055_LOCUS18074</name>
</gene>
<sequence>MDQQFLGSNLSKPLCLRYFLDMSQMNLFIFALFTVFLSAEGLRHEDEESWERPTFRPGVSSSKGFKKEHLSSIRDIISGCYKDLEKIDQYCHLCQFQDCIAKEGNEKFAWPLHVIVSYTRNDRTVVGDCDAKYIYGDYGVWVGANCKETKKSSKWGW</sequence>
<evidence type="ECO:0000313" key="3">
    <source>
        <dbReference type="Proteomes" id="UP001152797"/>
    </source>
</evidence>
<dbReference type="EMBL" id="CAMXCT010001557">
    <property type="protein sequence ID" value="CAI3991144.1"/>
    <property type="molecule type" value="Genomic_DNA"/>
</dbReference>
<dbReference type="EMBL" id="CAMXCT020001557">
    <property type="protein sequence ID" value="CAL1144519.1"/>
    <property type="molecule type" value="Genomic_DNA"/>
</dbReference>
<reference evidence="1" key="1">
    <citation type="submission" date="2022-10" db="EMBL/GenBank/DDBJ databases">
        <authorList>
            <person name="Chen Y."/>
            <person name="Dougan E. K."/>
            <person name="Chan C."/>
            <person name="Rhodes N."/>
            <person name="Thang M."/>
        </authorList>
    </citation>
    <scope>NUCLEOTIDE SEQUENCE</scope>
</reference>
<name>A0A9P1FVI9_9DINO</name>
<evidence type="ECO:0000313" key="2">
    <source>
        <dbReference type="EMBL" id="CAL4778456.1"/>
    </source>
</evidence>
<proteinExistence type="predicted"/>
<dbReference type="Proteomes" id="UP001152797">
    <property type="component" value="Unassembled WGS sequence"/>
</dbReference>